<name>A0A1S3MF56_SALSA</name>
<dbReference type="GO" id="GO:0046983">
    <property type="term" value="F:protein dimerization activity"/>
    <property type="evidence" value="ECO:0007669"/>
    <property type="project" value="InterPro"/>
</dbReference>
<keyword evidence="2" id="KW-0678">Repressor</keyword>
<evidence type="ECO:0000256" key="4">
    <source>
        <dbReference type="ARBA" id="ARBA00023163"/>
    </source>
</evidence>
<dbReference type="InterPro" id="IPR003650">
    <property type="entry name" value="Orange_dom"/>
</dbReference>
<dbReference type="InterPro" id="IPR036638">
    <property type="entry name" value="HLH_DNA-bd_sf"/>
</dbReference>
<reference evidence="9" key="1">
    <citation type="submission" date="2025-08" db="UniProtKB">
        <authorList>
            <consortium name="RefSeq"/>
        </authorList>
    </citation>
    <scope>IDENTIFICATION</scope>
</reference>
<accession>A0A1S3MF56</accession>
<dbReference type="InterPro" id="IPR011598">
    <property type="entry name" value="bHLH_dom"/>
</dbReference>
<evidence type="ECO:0000313" key="8">
    <source>
        <dbReference type="Proteomes" id="UP001652741"/>
    </source>
</evidence>
<gene>
    <name evidence="9" type="primary">her3</name>
</gene>
<protein>
    <submittedName>
        <fullName evidence="9">Hairy-related 3</fullName>
    </submittedName>
</protein>
<evidence type="ECO:0000256" key="2">
    <source>
        <dbReference type="ARBA" id="ARBA00022491"/>
    </source>
</evidence>
<dbReference type="RefSeq" id="XP_014001833.2">
    <property type="nucleotide sequence ID" value="XM_014146358.2"/>
</dbReference>
<feature type="domain" description="BHLH" evidence="6">
    <location>
        <begin position="56"/>
        <end position="112"/>
    </location>
</feature>
<evidence type="ECO:0000259" key="7">
    <source>
        <dbReference type="PROSITE" id="PS51054"/>
    </source>
</evidence>
<evidence type="ECO:0000256" key="1">
    <source>
        <dbReference type="ARBA" id="ARBA00004123"/>
    </source>
</evidence>
<dbReference type="Proteomes" id="UP001652741">
    <property type="component" value="Chromosome ssa15"/>
</dbReference>
<keyword evidence="4" id="KW-0804">Transcription</keyword>
<dbReference type="CTD" id="30289"/>
<evidence type="ECO:0000256" key="3">
    <source>
        <dbReference type="ARBA" id="ARBA00023015"/>
    </source>
</evidence>
<proteinExistence type="predicted"/>
<evidence type="ECO:0000259" key="6">
    <source>
        <dbReference type="PROSITE" id="PS50888"/>
    </source>
</evidence>
<organism evidence="8 9">
    <name type="scientific">Salmo salar</name>
    <name type="common">Atlantic salmon</name>
    <dbReference type="NCBI Taxonomy" id="8030"/>
    <lineage>
        <taxon>Eukaryota</taxon>
        <taxon>Metazoa</taxon>
        <taxon>Chordata</taxon>
        <taxon>Craniata</taxon>
        <taxon>Vertebrata</taxon>
        <taxon>Euteleostomi</taxon>
        <taxon>Actinopterygii</taxon>
        <taxon>Neopterygii</taxon>
        <taxon>Teleostei</taxon>
        <taxon>Protacanthopterygii</taxon>
        <taxon>Salmoniformes</taxon>
        <taxon>Salmonidae</taxon>
        <taxon>Salmoninae</taxon>
        <taxon>Salmo</taxon>
    </lineage>
</organism>
<dbReference type="GO" id="GO:0006355">
    <property type="term" value="P:regulation of DNA-templated transcription"/>
    <property type="evidence" value="ECO:0007669"/>
    <property type="project" value="InterPro"/>
</dbReference>
<dbReference type="Gene3D" id="4.10.280.10">
    <property type="entry name" value="Helix-loop-helix DNA-binding domain"/>
    <property type="match status" value="1"/>
</dbReference>
<dbReference type="GeneID" id="106572327"/>
<feature type="domain" description="Orange" evidence="7">
    <location>
        <begin position="128"/>
        <end position="160"/>
    </location>
</feature>
<evidence type="ECO:0000256" key="5">
    <source>
        <dbReference type="ARBA" id="ARBA00023242"/>
    </source>
</evidence>
<dbReference type="STRING" id="8030.ENSSSAP00000015540"/>
<keyword evidence="5" id="KW-0539">Nucleus</keyword>
<keyword evidence="3" id="KW-0805">Transcription regulation</keyword>
<dbReference type="KEGG" id="sasa:106572327"/>
<dbReference type="PROSITE" id="PS50888">
    <property type="entry name" value="BHLH"/>
    <property type="match status" value="1"/>
</dbReference>
<dbReference type="PROSITE" id="PS51054">
    <property type="entry name" value="ORANGE"/>
    <property type="match status" value="1"/>
</dbReference>
<dbReference type="SUPFAM" id="SSF47459">
    <property type="entry name" value="HLH, helix-loop-helix DNA-binding domain"/>
    <property type="match status" value="1"/>
</dbReference>
<dbReference type="PANTHER" id="PTHR10985">
    <property type="entry name" value="BASIC HELIX-LOOP-HELIX TRANSCRIPTION FACTOR, HES-RELATED"/>
    <property type="match status" value="1"/>
</dbReference>
<sequence length="288" mass="31765">MLSGGRYKSAPEAEFLHSCARKSSGSRSTTSVSKPETTFRMVSTSDCVIKNKIINGKKVSKPLMEKKRRARINKCLDQLKSLLENYYTSNIRKRKLEKADILELTVKHLRNLQKIQSGFSMNSEYAEYQAGFRSCLAGVNQYLTDNSSGSSSRLTMLTHLSSSLHCAGGQAQNSSTADSDTVAKHLLPETVVCCPMQRRLPSTVGHEGSKAPTTVPLARCIRALKPYSATVRVSESKPTKLSAGTSQVIVSTNKIPLNNSLSSSYRNKCLSNGQYSHAVTMHNVWRPW</sequence>
<comment type="subcellular location">
    <subcellularLocation>
        <location evidence="1">Nucleus</location>
    </subcellularLocation>
</comment>
<dbReference type="GO" id="GO:0005634">
    <property type="term" value="C:nucleus"/>
    <property type="evidence" value="ECO:0007669"/>
    <property type="project" value="UniProtKB-SubCell"/>
</dbReference>
<keyword evidence="8" id="KW-1185">Reference proteome</keyword>
<evidence type="ECO:0000313" key="9">
    <source>
        <dbReference type="RefSeq" id="XP_014001833.2"/>
    </source>
</evidence>
<dbReference type="GO" id="GO:0003677">
    <property type="term" value="F:DNA binding"/>
    <property type="evidence" value="ECO:0007669"/>
    <property type="project" value="InterPro"/>
</dbReference>
<dbReference type="SMART" id="SM00353">
    <property type="entry name" value="HLH"/>
    <property type="match status" value="1"/>
</dbReference>
<dbReference type="InterPro" id="IPR050370">
    <property type="entry name" value="HES_HEY"/>
</dbReference>
<dbReference type="Pfam" id="PF00010">
    <property type="entry name" value="HLH"/>
    <property type="match status" value="1"/>
</dbReference>
<dbReference type="AlphaFoldDB" id="A0A1S3MF56"/>
<dbReference type="SUPFAM" id="SSF158457">
    <property type="entry name" value="Orange domain-like"/>
    <property type="match status" value="1"/>
</dbReference>